<sequence length="147" mass="15686">MSFDEEWAQVREDSAMRQDSATRLNSTAASPGGGSGQPNLRTNDPGKAAAVKALETRLQPETQKAGIAADESTNAAETAFTSWATSAGLRSAHEQWAMQVKSLQARLDADKSALQGTRTGFTGFETRLQHQWLLQPPAGGPQGPYAK</sequence>
<evidence type="ECO:0000313" key="2">
    <source>
        <dbReference type="EMBL" id="QES22353.1"/>
    </source>
</evidence>
<feature type="compositionally biased region" description="Polar residues" evidence="1">
    <location>
        <begin position="17"/>
        <end position="29"/>
    </location>
</feature>
<evidence type="ECO:0000256" key="1">
    <source>
        <dbReference type="SAM" id="MobiDB-lite"/>
    </source>
</evidence>
<dbReference type="RefSeq" id="WP_150270506.1">
    <property type="nucleotide sequence ID" value="NZ_CP029194.1"/>
</dbReference>
<dbReference type="EMBL" id="CP029194">
    <property type="protein sequence ID" value="QES22353.1"/>
    <property type="molecule type" value="Genomic_DNA"/>
</dbReference>
<evidence type="ECO:0000313" key="3">
    <source>
        <dbReference type="Proteomes" id="UP000324106"/>
    </source>
</evidence>
<organism evidence="2 3">
    <name type="scientific">Streptomyces venezuelae</name>
    <dbReference type="NCBI Taxonomy" id="54571"/>
    <lineage>
        <taxon>Bacteria</taxon>
        <taxon>Bacillati</taxon>
        <taxon>Actinomycetota</taxon>
        <taxon>Actinomycetes</taxon>
        <taxon>Kitasatosporales</taxon>
        <taxon>Streptomycetaceae</taxon>
        <taxon>Streptomyces</taxon>
    </lineage>
</organism>
<reference evidence="2 3" key="1">
    <citation type="submission" date="2018-05" db="EMBL/GenBank/DDBJ databases">
        <title>Streptomyces venezuelae.</title>
        <authorList>
            <person name="Kim W."/>
            <person name="Lee N."/>
            <person name="Cho B.-K."/>
        </authorList>
    </citation>
    <scope>NUCLEOTIDE SEQUENCE [LARGE SCALE GENOMIC DNA]</scope>
    <source>
        <strain evidence="2 3">ATCC 15068</strain>
    </source>
</reference>
<dbReference type="Proteomes" id="UP000324106">
    <property type="component" value="Chromosome"/>
</dbReference>
<gene>
    <name evidence="2" type="ORF">DEJ46_27320</name>
</gene>
<dbReference type="AlphaFoldDB" id="A0A5P2AVX3"/>
<dbReference type="OrthoDB" id="4331735at2"/>
<accession>A0A5P2AVX3</accession>
<name>A0A5P2AVX3_STRVZ</name>
<proteinExistence type="predicted"/>
<protein>
    <submittedName>
        <fullName evidence="2">Uncharacterized protein</fullName>
    </submittedName>
</protein>
<feature type="region of interest" description="Disordered" evidence="1">
    <location>
        <begin position="1"/>
        <end position="46"/>
    </location>
</feature>